<evidence type="ECO:0000313" key="8">
    <source>
        <dbReference type="Proteomes" id="UP000018144"/>
    </source>
</evidence>
<dbReference type="OrthoDB" id="425534at2759"/>
<keyword evidence="7" id="KW-0645">Protease</keyword>
<reference evidence="7 8" key="1">
    <citation type="journal article" date="2013" name="PLoS Genet.">
        <title>The genome and development-dependent transcriptomes of Pyronema confluens: a window into fungal evolution.</title>
        <authorList>
            <person name="Traeger S."/>
            <person name="Altegoer F."/>
            <person name="Freitag M."/>
            <person name="Gabaldon T."/>
            <person name="Kempken F."/>
            <person name="Kumar A."/>
            <person name="Marcet-Houben M."/>
            <person name="Poggeler S."/>
            <person name="Stajich J.E."/>
            <person name="Nowrousian M."/>
        </authorList>
    </citation>
    <scope>NUCLEOTIDE SEQUENCE [LARGE SCALE GENOMIC DNA]</scope>
    <source>
        <strain evidence="8">CBS 100304</strain>
        <tissue evidence="7">Vegetative mycelium</tissue>
    </source>
</reference>
<dbReference type="InterPro" id="IPR029058">
    <property type="entry name" value="AB_hydrolase_fold"/>
</dbReference>
<feature type="region of interest" description="Disordered" evidence="3">
    <location>
        <begin position="34"/>
        <end position="69"/>
    </location>
</feature>
<dbReference type="InterPro" id="IPR013595">
    <property type="entry name" value="Pept_S33_TAP-like_C"/>
</dbReference>
<evidence type="ECO:0000256" key="2">
    <source>
        <dbReference type="ARBA" id="ARBA00022801"/>
    </source>
</evidence>
<feature type="domain" description="AB hydrolase-1" evidence="5">
    <location>
        <begin position="175"/>
        <end position="381"/>
    </location>
</feature>
<dbReference type="GO" id="GO:0004177">
    <property type="term" value="F:aminopeptidase activity"/>
    <property type="evidence" value="ECO:0007669"/>
    <property type="project" value="UniProtKB-KW"/>
</dbReference>
<dbReference type="SUPFAM" id="SSF53474">
    <property type="entry name" value="alpha/beta-Hydrolases"/>
    <property type="match status" value="1"/>
</dbReference>
<keyword evidence="7" id="KW-0031">Aminopeptidase</keyword>
<feature type="domain" description="Peptidase S33 tripeptidyl aminopeptidase-like C-terminal" evidence="6">
    <location>
        <begin position="502"/>
        <end position="603"/>
    </location>
</feature>
<keyword evidence="2" id="KW-0378">Hydrolase</keyword>
<dbReference type="Gene3D" id="3.40.50.1820">
    <property type="entry name" value="alpha/beta hydrolase"/>
    <property type="match status" value="1"/>
</dbReference>
<dbReference type="AlphaFoldDB" id="U4LSW7"/>
<dbReference type="Pfam" id="PF08386">
    <property type="entry name" value="Abhydrolase_4"/>
    <property type="match status" value="1"/>
</dbReference>
<dbReference type="InterPro" id="IPR000073">
    <property type="entry name" value="AB_hydrolase_1"/>
</dbReference>
<keyword evidence="8" id="KW-1185">Reference proteome</keyword>
<dbReference type="PANTHER" id="PTHR43248:SF25">
    <property type="entry name" value="AB HYDROLASE-1 DOMAIN-CONTAINING PROTEIN-RELATED"/>
    <property type="match status" value="1"/>
</dbReference>
<dbReference type="EMBL" id="HF936618">
    <property type="protein sequence ID" value="CCX34744.1"/>
    <property type="molecule type" value="Genomic_DNA"/>
</dbReference>
<sequence length="644" mass="70104">MTKLSFAELSSISSLHLGRKRNLSFHPASAPVLISNPMPPIPPRRDLPRSEKKPFSTSSEQHHGPRNPRVKVLHSLKTAVVYTGALAFATWFWIGHRYYFHLDYNTTPSPETPFKWSGITPTSNLVWYPCFDNLECARLQVPLDWTSASDRRTVAIALTKVPAAVSETDDKFLGPVLLNPGGPGGSGVGLVTELGRDIQTVVGRRHSVIGFDPRGTNNTTPQTTCFPNEAARRIWWLRSQGTTGADVGVRFAMAKSVGKQCEEIVNNGGGSVYAGTPNVARDMLAIVDASWKSIGKTEQHGLRYWGFSYGTALGQTFASMFPDRVERMVLDGVVDLDDYYQGGWLTNLQDTDKVIQSFYNYCSSTNSCALTEATPNLVARRLKKIMTKVRHEPVPVYGASSDWITENDLRTVIFNMLYSPIKSFPKAAEAFAALEDGDASLVAAYIRKPNEDTCAVDEGKPNTGGEAGAAILCQDGGGRENATVKDMVHYLEKLKGQCELTSRNWIGIQMNCVGWTTPARGLVAAKGQKWGAETKNPILFVSTQYDPVTPLRNAEKAKSLFPGAGLLVQKSEGHCSISAPSACSATNIGRYFEDGEVVATNTTVCGVDLTPWGKMKLGIAGLDDAAVAGRLMARNWKPIIPGGF</sequence>
<proteinExistence type="inferred from homology"/>
<evidence type="ECO:0000313" key="7">
    <source>
        <dbReference type="EMBL" id="CCX34744.1"/>
    </source>
</evidence>
<evidence type="ECO:0000259" key="5">
    <source>
        <dbReference type="Pfam" id="PF00561"/>
    </source>
</evidence>
<evidence type="ECO:0000256" key="1">
    <source>
        <dbReference type="ARBA" id="ARBA00010088"/>
    </source>
</evidence>
<feature type="compositionally biased region" description="Basic and acidic residues" evidence="3">
    <location>
        <begin position="43"/>
        <end position="54"/>
    </location>
</feature>
<protein>
    <submittedName>
        <fullName evidence="7">Similar to Tripeptidyl aminopeptidase acc. no. Q54410</fullName>
    </submittedName>
</protein>
<evidence type="ECO:0000259" key="6">
    <source>
        <dbReference type="Pfam" id="PF08386"/>
    </source>
</evidence>
<accession>U4LSW7</accession>
<name>U4LSW7_PYROM</name>
<dbReference type="Proteomes" id="UP000018144">
    <property type="component" value="Unassembled WGS sequence"/>
</dbReference>
<keyword evidence="4" id="KW-0812">Transmembrane</keyword>
<gene>
    <name evidence="7" type="ORF">PCON_04253</name>
</gene>
<dbReference type="eggNOG" id="ENOG502RY03">
    <property type="taxonomic scope" value="Eukaryota"/>
</dbReference>
<evidence type="ECO:0000256" key="4">
    <source>
        <dbReference type="SAM" id="Phobius"/>
    </source>
</evidence>
<comment type="similarity">
    <text evidence="1">Belongs to the peptidase S33 family.</text>
</comment>
<dbReference type="Pfam" id="PF00561">
    <property type="entry name" value="Abhydrolase_1"/>
    <property type="match status" value="1"/>
</dbReference>
<organism evidence="7 8">
    <name type="scientific">Pyronema omphalodes (strain CBS 100304)</name>
    <name type="common">Pyronema confluens</name>
    <dbReference type="NCBI Taxonomy" id="1076935"/>
    <lineage>
        <taxon>Eukaryota</taxon>
        <taxon>Fungi</taxon>
        <taxon>Dikarya</taxon>
        <taxon>Ascomycota</taxon>
        <taxon>Pezizomycotina</taxon>
        <taxon>Pezizomycetes</taxon>
        <taxon>Pezizales</taxon>
        <taxon>Pyronemataceae</taxon>
        <taxon>Pyronema</taxon>
    </lineage>
</organism>
<evidence type="ECO:0000256" key="3">
    <source>
        <dbReference type="SAM" id="MobiDB-lite"/>
    </source>
</evidence>
<dbReference type="STRING" id="1076935.U4LSW7"/>
<dbReference type="PANTHER" id="PTHR43248">
    <property type="entry name" value="2-SUCCINYL-6-HYDROXY-2,4-CYCLOHEXADIENE-1-CARBOXYLATE SYNTHASE"/>
    <property type="match status" value="1"/>
</dbReference>
<keyword evidence="4" id="KW-1133">Transmembrane helix</keyword>
<feature type="transmembrane region" description="Helical" evidence="4">
    <location>
        <begin position="79"/>
        <end position="100"/>
    </location>
</feature>
<dbReference type="InterPro" id="IPR051601">
    <property type="entry name" value="Serine_prot/Carboxylest_S33"/>
</dbReference>
<dbReference type="OMA" id="FAQRNWE"/>
<keyword evidence="4" id="KW-0472">Membrane</keyword>